<evidence type="ECO:0000256" key="7">
    <source>
        <dbReference type="SAM" id="MobiDB-lite"/>
    </source>
</evidence>
<dbReference type="Proteomes" id="UP000515135">
    <property type="component" value="Unplaced"/>
</dbReference>
<keyword evidence="4" id="KW-0479">Metal-binding</keyword>
<dbReference type="CDD" id="cd00125">
    <property type="entry name" value="PLA2c"/>
    <property type="match status" value="1"/>
</dbReference>
<dbReference type="InterPro" id="IPR033113">
    <property type="entry name" value="PLA2_histidine"/>
</dbReference>
<feature type="region of interest" description="Disordered" evidence="7">
    <location>
        <begin position="203"/>
        <end position="225"/>
    </location>
</feature>
<feature type="compositionally biased region" description="Polar residues" evidence="7">
    <location>
        <begin position="209"/>
        <end position="225"/>
    </location>
</feature>
<feature type="disulfide bond" evidence="5">
    <location>
        <begin position="70"/>
        <end position="202"/>
    </location>
</feature>
<dbReference type="GO" id="GO:0005543">
    <property type="term" value="F:phospholipid binding"/>
    <property type="evidence" value="ECO:0007669"/>
    <property type="project" value="TreeGrafter"/>
</dbReference>
<dbReference type="SUPFAM" id="SSF48619">
    <property type="entry name" value="Phospholipase A2, PLA2"/>
    <property type="match status" value="1"/>
</dbReference>
<evidence type="ECO:0000313" key="11">
    <source>
        <dbReference type="RefSeq" id="XP_019615022.1"/>
    </source>
</evidence>
<dbReference type="KEGG" id="bbel:109462830"/>
<dbReference type="RefSeq" id="XP_019615022.1">
    <property type="nucleotide sequence ID" value="XM_019759463.1"/>
</dbReference>
<dbReference type="GO" id="GO:0016042">
    <property type="term" value="P:lipid catabolic process"/>
    <property type="evidence" value="ECO:0007669"/>
    <property type="project" value="InterPro"/>
</dbReference>
<feature type="binding site" evidence="4">
    <location>
        <position position="94"/>
    </location>
    <ligand>
        <name>Ca(2+)</name>
        <dbReference type="ChEBI" id="CHEBI:29108"/>
    </ligand>
</feature>
<evidence type="ECO:0000256" key="6">
    <source>
        <dbReference type="RuleBase" id="RU003654"/>
    </source>
</evidence>
<dbReference type="GO" id="GO:0005576">
    <property type="term" value="C:extracellular region"/>
    <property type="evidence" value="ECO:0007669"/>
    <property type="project" value="UniProtKB-SubCell"/>
</dbReference>
<evidence type="ECO:0000256" key="5">
    <source>
        <dbReference type="PIRSR" id="PIRSR601211-3"/>
    </source>
</evidence>
<comment type="similarity">
    <text evidence="6">Belongs to the phospholipase A2 family.</text>
</comment>
<evidence type="ECO:0000256" key="4">
    <source>
        <dbReference type="PIRSR" id="PIRSR601211-2"/>
    </source>
</evidence>
<evidence type="ECO:0000259" key="9">
    <source>
        <dbReference type="SMART" id="SM00085"/>
    </source>
</evidence>
<accession>A0A6P4Y8A0</accession>
<feature type="binding site" evidence="4">
    <location>
        <position position="73"/>
    </location>
    <ligand>
        <name>Ca(2+)</name>
        <dbReference type="ChEBI" id="CHEBI:29108"/>
    </ligand>
</feature>
<dbReference type="GO" id="GO:0050482">
    <property type="term" value="P:arachidonate secretion"/>
    <property type="evidence" value="ECO:0007669"/>
    <property type="project" value="InterPro"/>
</dbReference>
<proteinExistence type="inferred from homology"/>
<dbReference type="InterPro" id="IPR016090">
    <property type="entry name" value="PLA2-like_dom"/>
</dbReference>
<dbReference type="Pfam" id="PF00068">
    <property type="entry name" value="Phospholip_A2_1"/>
    <property type="match status" value="1"/>
</dbReference>
<evidence type="ECO:0000256" key="3">
    <source>
        <dbReference type="ARBA" id="ARBA00023157"/>
    </source>
</evidence>
<feature type="signal peptide" evidence="8">
    <location>
        <begin position="1"/>
        <end position="37"/>
    </location>
</feature>
<dbReference type="OrthoDB" id="5841574at2759"/>
<name>A0A6P4Y8A0_BRABE</name>
<dbReference type="GO" id="GO:0005509">
    <property type="term" value="F:calcium ion binding"/>
    <property type="evidence" value="ECO:0007669"/>
    <property type="project" value="InterPro"/>
</dbReference>
<dbReference type="PANTHER" id="PTHR11716:SF101">
    <property type="entry name" value="BASIC PHOSPHOLIPASE A2 PA-11-LIKE"/>
    <property type="match status" value="1"/>
</dbReference>
<feature type="domain" description="Phospholipase A2-like central" evidence="9">
    <location>
        <begin position="46"/>
        <end position="203"/>
    </location>
</feature>
<keyword evidence="2" id="KW-0964">Secreted</keyword>
<comment type="subcellular location">
    <subcellularLocation>
        <location evidence="1">Secreted</location>
    </subcellularLocation>
</comment>
<dbReference type="InterPro" id="IPR036444">
    <property type="entry name" value="PLipase_A2_dom_sf"/>
</dbReference>
<dbReference type="GeneID" id="109462830"/>
<feature type="disulfide bond" evidence="5">
    <location>
        <begin position="89"/>
        <end position="183"/>
    </location>
</feature>
<keyword evidence="4" id="KW-0106">Calcium</keyword>
<evidence type="ECO:0000256" key="2">
    <source>
        <dbReference type="ARBA" id="ARBA00022525"/>
    </source>
</evidence>
<keyword evidence="8" id="KW-0732">Signal</keyword>
<reference evidence="11" key="1">
    <citation type="submission" date="2025-08" db="UniProtKB">
        <authorList>
            <consortium name="RefSeq"/>
        </authorList>
    </citation>
    <scope>IDENTIFICATION</scope>
    <source>
        <tissue evidence="11">Gonad</tissue>
    </source>
</reference>
<evidence type="ECO:0000256" key="1">
    <source>
        <dbReference type="ARBA" id="ARBA00004613"/>
    </source>
</evidence>
<feature type="disulfide bond" evidence="5">
    <location>
        <begin position="96"/>
        <end position="176"/>
    </location>
</feature>
<evidence type="ECO:0000313" key="10">
    <source>
        <dbReference type="Proteomes" id="UP000515135"/>
    </source>
</evidence>
<keyword evidence="3 5" id="KW-1015">Disulfide bond</keyword>
<dbReference type="InterPro" id="IPR001211">
    <property type="entry name" value="PLA2"/>
</dbReference>
<evidence type="ECO:0000256" key="8">
    <source>
        <dbReference type="SAM" id="SignalP"/>
    </source>
</evidence>
<organism evidence="10 11">
    <name type="scientific">Branchiostoma belcheri</name>
    <name type="common">Amphioxus</name>
    <dbReference type="NCBI Taxonomy" id="7741"/>
    <lineage>
        <taxon>Eukaryota</taxon>
        <taxon>Metazoa</taxon>
        <taxon>Chordata</taxon>
        <taxon>Cephalochordata</taxon>
        <taxon>Leptocardii</taxon>
        <taxon>Amphioxiformes</taxon>
        <taxon>Branchiostomatidae</taxon>
        <taxon>Branchiostoma</taxon>
    </lineage>
</organism>
<keyword evidence="10" id="KW-1185">Reference proteome</keyword>
<dbReference type="AlphaFoldDB" id="A0A6P4Y8A0"/>
<dbReference type="GO" id="GO:0047498">
    <property type="term" value="F:calcium-dependent phospholipase A2 activity"/>
    <property type="evidence" value="ECO:0007669"/>
    <property type="project" value="TreeGrafter"/>
</dbReference>
<feature type="binding site" evidence="4">
    <location>
        <position position="71"/>
    </location>
    <ligand>
        <name>Ca(2+)</name>
        <dbReference type="ChEBI" id="CHEBI:29108"/>
    </ligand>
</feature>
<feature type="disulfide bond" evidence="5">
    <location>
        <begin position="72"/>
        <end position="90"/>
    </location>
</feature>
<protein>
    <submittedName>
        <fullName evidence="11">Basic phospholipase A2 Vb-2-like</fullName>
    </submittedName>
</protein>
<dbReference type="PANTHER" id="PTHR11716">
    <property type="entry name" value="PHOSPHOLIPASE A2 FAMILY MEMBER"/>
    <property type="match status" value="1"/>
</dbReference>
<dbReference type="SMART" id="SM00085">
    <property type="entry name" value="PA2c"/>
    <property type="match status" value="1"/>
</dbReference>
<dbReference type="GO" id="GO:0006644">
    <property type="term" value="P:phospholipid metabolic process"/>
    <property type="evidence" value="ECO:0007669"/>
    <property type="project" value="InterPro"/>
</dbReference>
<feature type="chain" id="PRO_5027634511" evidence="8">
    <location>
        <begin position="38"/>
        <end position="225"/>
    </location>
</feature>
<feature type="binding site" evidence="4">
    <location>
        <position position="75"/>
    </location>
    <ligand>
        <name>Ca(2+)</name>
        <dbReference type="ChEBI" id="CHEBI:29108"/>
    </ligand>
</feature>
<gene>
    <name evidence="11" type="primary">LOC109462830</name>
</gene>
<dbReference type="PROSITE" id="PS00118">
    <property type="entry name" value="PA2_HIS"/>
    <property type="match status" value="1"/>
</dbReference>
<dbReference type="Gene3D" id="1.20.90.10">
    <property type="entry name" value="Phospholipase A2 domain"/>
    <property type="match status" value="1"/>
</dbReference>
<feature type="disulfide bond" evidence="5">
    <location>
        <begin position="104"/>
        <end position="169"/>
    </location>
</feature>
<feature type="disulfide bond" evidence="5">
    <location>
        <begin position="156"/>
        <end position="174"/>
    </location>
</feature>
<sequence>MSLLVRMARFSVQVPSLRNSLRVLLMFLLVCVAICAGETHQHGRRNLIQLGNMMMCATGRFPSDYIDYGCFCGPGGDMKHAAIDATDQCCRDHDRCFDDQMRRCPPYLLGLIPFPYIATYRYTYDSCMSVFSTTWVNVSPGVSKAPKQAEKVKIQCGERQFGDKKTALCRRQLCDCNKNFALCLGRSKYDVRHRAINVEKTCTPAVPPQNASRPTGQDKTQLSNP</sequence>
<comment type="cofactor">
    <cofactor evidence="4">
        <name>Ca(2+)</name>
        <dbReference type="ChEBI" id="CHEBI:29108"/>
    </cofactor>
    <text evidence="4">Binds 1 Ca(2+) ion per subunit.</text>
</comment>